<accession>A0A918A7K5</accession>
<evidence type="ECO:0000313" key="4">
    <source>
        <dbReference type="Proteomes" id="UP000660745"/>
    </source>
</evidence>
<feature type="region of interest" description="Disordered" evidence="1">
    <location>
        <begin position="541"/>
        <end position="560"/>
    </location>
</feature>
<dbReference type="InterPro" id="IPR041664">
    <property type="entry name" value="AAA_16"/>
</dbReference>
<evidence type="ECO:0000259" key="2">
    <source>
        <dbReference type="Pfam" id="PF13191"/>
    </source>
</evidence>
<reference evidence="3" key="2">
    <citation type="submission" date="2020-09" db="EMBL/GenBank/DDBJ databases">
        <authorList>
            <person name="Sun Q."/>
            <person name="Zhou Y."/>
        </authorList>
    </citation>
    <scope>NUCLEOTIDE SEQUENCE</scope>
    <source>
        <strain evidence="3">CGMCC 4.7430</strain>
    </source>
</reference>
<dbReference type="Gene3D" id="3.40.50.300">
    <property type="entry name" value="P-loop containing nucleotide triphosphate hydrolases"/>
    <property type="match status" value="1"/>
</dbReference>
<proteinExistence type="predicted"/>
<keyword evidence="4" id="KW-1185">Reference proteome</keyword>
<dbReference type="Pfam" id="PF13191">
    <property type="entry name" value="AAA_16"/>
    <property type="match status" value="1"/>
</dbReference>
<evidence type="ECO:0000313" key="3">
    <source>
        <dbReference type="EMBL" id="GGP08970.1"/>
    </source>
</evidence>
<comment type="caution">
    <text evidence="3">The sequence shown here is derived from an EMBL/GenBank/DDBJ whole genome shotgun (WGS) entry which is preliminary data.</text>
</comment>
<sequence>MLSSLDGEYSSLGQRIQAARDRAFVGRGEELALFRATLGADGSFGVLYVHGPGGIGKSALLRRFATEARAAGRRVVTVDGHTVDPSPAAFEAQAGEVLTGERVVLLVDTFELCQGLAGWLRERFLPRVPVGALVVVAGRNPPDLRWQADPGWAEVLRVIPLRPLAPEEAMELIDARGVASELREPLLAFAGGHPLALCLGAAVAAKDERASVRWTLRKDVAKTLLDQLVGEVPSPAHRRALEVCAHARTTTEELLRAVLPQDAGPLFEWLRRLPFIESNRHGLFPHEVVRDALEADLRWRDPEGYATMHRRIHAHLAARVRVAGDQAAPAAMGSLFYLHRGDGVTSKFQGWQGDGEVHEEPFRPEDRAQVLRMVAEAEGPESAADAAFWTSRRPESFWVHRDTETGEPVGLMAWLVLAEPSEEELAADVMLGPAWEHIRATAPLRPGEHVALCRAWVVPAHQGPSPVMDLVQWRAIGECLRADRLAWAFMVMRDPDSWRRYLRHHDLHDLAVRLRRGEETYGLFAHDWRVTTAEAWLERMGRRGQSGPQATAPPEPSGLRVLSRPEFDSAVREAMRSLSRPGALVGNPLTRTRLVAGHPSPDPAQALRELLEEAVEQVGADPRAVRQHQAVVSAYLSRVPTQEAAAERLGLPISTFRRHLAGGLERVAERLWHREVYEVPEAPPDA</sequence>
<feature type="domain" description="Orc1-like AAA ATPase" evidence="2">
    <location>
        <begin position="24"/>
        <end position="103"/>
    </location>
</feature>
<reference evidence="3" key="1">
    <citation type="journal article" date="2014" name="Int. J. Syst. Evol. Microbiol.">
        <title>Complete genome sequence of Corynebacterium casei LMG S-19264T (=DSM 44701T), isolated from a smear-ripened cheese.</title>
        <authorList>
            <consortium name="US DOE Joint Genome Institute (JGI-PGF)"/>
            <person name="Walter F."/>
            <person name="Albersmeier A."/>
            <person name="Kalinowski J."/>
            <person name="Ruckert C."/>
        </authorList>
    </citation>
    <scope>NUCLEOTIDE SEQUENCE</scope>
    <source>
        <strain evidence="3">CGMCC 4.7430</strain>
    </source>
</reference>
<dbReference type="AlphaFoldDB" id="A0A918A7K5"/>
<gene>
    <name evidence="3" type="ORF">GCM10012278_42790</name>
</gene>
<dbReference type="RefSeq" id="WP_189140444.1">
    <property type="nucleotide sequence ID" value="NZ_BMNK01000007.1"/>
</dbReference>
<protein>
    <recommendedName>
        <fullName evidence="2">Orc1-like AAA ATPase domain-containing protein</fullName>
    </recommendedName>
</protein>
<dbReference type="SUPFAM" id="SSF52540">
    <property type="entry name" value="P-loop containing nucleoside triphosphate hydrolases"/>
    <property type="match status" value="1"/>
</dbReference>
<evidence type="ECO:0000256" key="1">
    <source>
        <dbReference type="SAM" id="MobiDB-lite"/>
    </source>
</evidence>
<organism evidence="3 4">
    <name type="scientific">Nonomuraea glycinis</name>
    <dbReference type="NCBI Taxonomy" id="2047744"/>
    <lineage>
        <taxon>Bacteria</taxon>
        <taxon>Bacillati</taxon>
        <taxon>Actinomycetota</taxon>
        <taxon>Actinomycetes</taxon>
        <taxon>Streptosporangiales</taxon>
        <taxon>Streptosporangiaceae</taxon>
        <taxon>Nonomuraea</taxon>
    </lineage>
</organism>
<dbReference type="EMBL" id="BMNK01000007">
    <property type="protein sequence ID" value="GGP08970.1"/>
    <property type="molecule type" value="Genomic_DNA"/>
</dbReference>
<dbReference type="Proteomes" id="UP000660745">
    <property type="component" value="Unassembled WGS sequence"/>
</dbReference>
<name>A0A918A7K5_9ACTN</name>
<dbReference type="InterPro" id="IPR027417">
    <property type="entry name" value="P-loop_NTPase"/>
</dbReference>